<proteinExistence type="predicted"/>
<evidence type="ECO:0000256" key="1">
    <source>
        <dbReference type="SAM" id="MobiDB-lite"/>
    </source>
</evidence>
<evidence type="ECO:0000313" key="3">
    <source>
        <dbReference type="Proteomes" id="UP001146120"/>
    </source>
</evidence>
<feature type="region of interest" description="Disordered" evidence="1">
    <location>
        <begin position="29"/>
        <end position="134"/>
    </location>
</feature>
<sequence length="199" mass="22298">MRGQWSAQSKTVESVWPDFRTMLNVFNRNPANTDAHAVAIDDDDDEEGTEADNDDYIELLGDDEERNVQGDDVADEGSVNDGRNQAHDDDEEKPRADDVVAQAAGVKEHDDAPGPEATAGGKQPQARTTTTKASQTATMAIKQKTRWLALHVTVNLVQHCCQRQRLPLYQTRCLKCEENERHWLQIDKPHKSGTKMFLT</sequence>
<reference evidence="2" key="1">
    <citation type="submission" date="2022-11" db="EMBL/GenBank/DDBJ databases">
        <authorList>
            <person name="Morgan W.R."/>
            <person name="Tartar A."/>
        </authorList>
    </citation>
    <scope>NUCLEOTIDE SEQUENCE</scope>
    <source>
        <strain evidence="2">ARSEF 373</strain>
    </source>
</reference>
<keyword evidence="3" id="KW-1185">Reference proteome</keyword>
<dbReference type="EMBL" id="DAKRPA010000007">
    <property type="protein sequence ID" value="DBA04576.1"/>
    <property type="molecule type" value="Genomic_DNA"/>
</dbReference>
<organism evidence="2 3">
    <name type="scientific">Lagenidium giganteum</name>
    <dbReference type="NCBI Taxonomy" id="4803"/>
    <lineage>
        <taxon>Eukaryota</taxon>
        <taxon>Sar</taxon>
        <taxon>Stramenopiles</taxon>
        <taxon>Oomycota</taxon>
        <taxon>Peronosporomycetes</taxon>
        <taxon>Pythiales</taxon>
        <taxon>Pythiaceae</taxon>
    </lineage>
</organism>
<evidence type="ECO:0000313" key="2">
    <source>
        <dbReference type="EMBL" id="DBA04576.1"/>
    </source>
</evidence>
<feature type="compositionally biased region" description="Acidic residues" evidence="1">
    <location>
        <begin position="40"/>
        <end position="65"/>
    </location>
</feature>
<feature type="compositionally biased region" description="Basic and acidic residues" evidence="1">
    <location>
        <begin position="84"/>
        <end position="98"/>
    </location>
</feature>
<protein>
    <submittedName>
        <fullName evidence="2">Uncharacterized protein</fullName>
    </submittedName>
</protein>
<name>A0AAV2ZED0_9STRA</name>
<accession>A0AAV2ZED0</accession>
<dbReference type="AlphaFoldDB" id="A0AAV2ZED0"/>
<gene>
    <name evidence="2" type="ORF">N0F65_011124</name>
</gene>
<reference evidence="2" key="2">
    <citation type="journal article" date="2023" name="Microbiol Resour">
        <title>Decontamination and Annotation of the Draft Genome Sequence of the Oomycete Lagenidium giganteum ARSEF 373.</title>
        <authorList>
            <person name="Morgan W.R."/>
            <person name="Tartar A."/>
        </authorList>
    </citation>
    <scope>NUCLEOTIDE SEQUENCE</scope>
    <source>
        <strain evidence="2">ARSEF 373</strain>
    </source>
</reference>
<comment type="caution">
    <text evidence="2">The sequence shown here is derived from an EMBL/GenBank/DDBJ whole genome shotgun (WGS) entry which is preliminary data.</text>
</comment>
<dbReference type="Proteomes" id="UP001146120">
    <property type="component" value="Unassembled WGS sequence"/>
</dbReference>